<keyword evidence="1" id="KW-1133">Transmembrane helix</keyword>
<dbReference type="GeneID" id="56214886"/>
<feature type="transmembrane region" description="Helical" evidence="1">
    <location>
        <begin position="21"/>
        <end position="43"/>
    </location>
</feature>
<sequence>MLTHMFKISMPYPFIGIHMNFSIELVIQIVCRHLCFLILAAALQPLEKMYQTR</sequence>
<reference evidence="2 3" key="1">
    <citation type="journal article" date="2015" name="Sci. Rep.">
        <title>The Shiga toxin 2 production level in enterohemorrhagic Escherichia coli O157:H7 is correlated with the subtypes of toxin-encoding phage.</title>
        <authorList>
            <person name="Ogura Y."/>
            <person name="Mondal S.I."/>
            <person name="Islam M.R."/>
            <person name="Mako T."/>
            <person name="Arisawa K."/>
            <person name="Katsura K."/>
            <person name="Ooka T."/>
            <person name="Gotoh Y."/>
            <person name="Murase K."/>
            <person name="Ohnishi M."/>
            <person name="Hayashi T."/>
        </authorList>
    </citation>
    <scope>NUCLEOTIDE SEQUENCE [LARGE SCALE GENOMIC DNA]</scope>
</reference>
<keyword evidence="3" id="KW-1185">Reference proteome</keyword>
<protein>
    <submittedName>
        <fullName evidence="2">Uncharacterized protein</fullName>
    </submittedName>
</protein>
<dbReference type="Proteomes" id="UP000225521">
    <property type="component" value="Segment"/>
</dbReference>
<evidence type="ECO:0000313" key="3">
    <source>
        <dbReference type="Proteomes" id="UP000225521"/>
    </source>
</evidence>
<dbReference type="KEGG" id="vg:56214886"/>
<proteinExistence type="predicted"/>
<keyword evidence="1" id="KW-0472">Membrane</keyword>
<accession>A0A0N7KZJ4</accession>
<keyword evidence="1" id="KW-0812">Transmembrane</keyword>
<evidence type="ECO:0000256" key="1">
    <source>
        <dbReference type="SAM" id="Phobius"/>
    </source>
</evidence>
<evidence type="ECO:0000313" key="2">
    <source>
        <dbReference type="EMBL" id="BAT32691.1"/>
    </source>
</evidence>
<dbReference type="RefSeq" id="YP_009909286.1">
    <property type="nucleotide sequence ID" value="NC_049944.1"/>
</dbReference>
<organism evidence="2 3">
    <name type="scientific">Stx2-converting phage Stx2a_WGPS8</name>
    <dbReference type="NCBI Taxonomy" id="1226263"/>
    <lineage>
        <taxon>Viruses</taxon>
        <taxon>Duplodnaviria</taxon>
        <taxon>Heunggongvirae</taxon>
        <taxon>Uroviricota</taxon>
        <taxon>Caudoviricetes</taxon>
        <taxon>Pankowvirus</taxon>
        <taxon>Pankowvirus WGPS8</taxon>
    </lineage>
</organism>
<name>A0A0N7KZJ4_9CAUD</name>
<dbReference type="EMBL" id="AP012540">
    <property type="protein sequence ID" value="BAT32691.1"/>
    <property type="molecule type" value="Genomic_DNA"/>
</dbReference>